<keyword evidence="1" id="KW-0175">Coiled coil</keyword>
<organism evidence="3 4">
    <name type="scientific">Tengunoibacter tsumagoiensis</name>
    <dbReference type="NCBI Taxonomy" id="2014871"/>
    <lineage>
        <taxon>Bacteria</taxon>
        <taxon>Bacillati</taxon>
        <taxon>Chloroflexota</taxon>
        <taxon>Ktedonobacteria</taxon>
        <taxon>Ktedonobacterales</taxon>
        <taxon>Dictyobacteraceae</taxon>
        <taxon>Tengunoibacter</taxon>
    </lineage>
</organism>
<dbReference type="Proteomes" id="UP000287352">
    <property type="component" value="Unassembled WGS sequence"/>
</dbReference>
<comment type="caution">
    <text evidence="3">The sequence shown here is derived from an EMBL/GenBank/DDBJ whole genome shotgun (WGS) entry which is preliminary data.</text>
</comment>
<protein>
    <submittedName>
        <fullName evidence="3">Uncharacterized protein</fullName>
    </submittedName>
</protein>
<feature type="coiled-coil region" evidence="1">
    <location>
        <begin position="186"/>
        <end position="213"/>
    </location>
</feature>
<dbReference type="AlphaFoldDB" id="A0A402A7F1"/>
<evidence type="ECO:0000256" key="1">
    <source>
        <dbReference type="SAM" id="Coils"/>
    </source>
</evidence>
<keyword evidence="2" id="KW-1133">Transmembrane helix</keyword>
<accession>A0A402A7F1</accession>
<evidence type="ECO:0000256" key="2">
    <source>
        <dbReference type="SAM" id="Phobius"/>
    </source>
</evidence>
<keyword evidence="4" id="KW-1185">Reference proteome</keyword>
<gene>
    <name evidence="3" type="ORF">KTT_49220</name>
</gene>
<proteinExistence type="predicted"/>
<dbReference type="EMBL" id="BIFR01000002">
    <property type="protein sequence ID" value="GCE15063.1"/>
    <property type="molecule type" value="Genomic_DNA"/>
</dbReference>
<evidence type="ECO:0000313" key="4">
    <source>
        <dbReference type="Proteomes" id="UP000287352"/>
    </source>
</evidence>
<keyword evidence="2" id="KW-0472">Membrane</keyword>
<keyword evidence="2" id="KW-0812">Transmembrane</keyword>
<name>A0A402A7F1_9CHLR</name>
<evidence type="ECO:0000313" key="3">
    <source>
        <dbReference type="EMBL" id="GCE15063.1"/>
    </source>
</evidence>
<reference evidence="4" key="1">
    <citation type="submission" date="2018-12" db="EMBL/GenBank/DDBJ databases">
        <title>Tengunoibacter tsumagoiensis gen. nov., sp. nov., Dictyobacter kobayashii sp. nov., D. alpinus sp. nov., and D. joshuensis sp. nov. and description of Dictyobacteraceae fam. nov. within the order Ktedonobacterales isolated from Tengu-no-mugimeshi.</title>
        <authorList>
            <person name="Wang C.M."/>
            <person name="Zheng Y."/>
            <person name="Sakai Y."/>
            <person name="Toyoda A."/>
            <person name="Minakuchi Y."/>
            <person name="Abe K."/>
            <person name="Yokota A."/>
            <person name="Yabe S."/>
        </authorList>
    </citation>
    <scope>NUCLEOTIDE SEQUENCE [LARGE SCALE GENOMIC DNA]</scope>
    <source>
        <strain evidence="4">Uno3</strain>
    </source>
</reference>
<feature type="transmembrane region" description="Helical" evidence="2">
    <location>
        <begin position="248"/>
        <end position="266"/>
    </location>
</feature>
<sequence length="273" mass="31307">MNYDSPSTAKINAPIVATAMFEGGQAFLKMISRMASEIDETKLAQNEQQMEQRCDRALSNAKRARSNPVPHLLSAVRNWSRKQALVLLREKLAGKSVQKDFYEPFQFALQQEISTMMLDLQLFWEQEDEQRAEAARNQAVEKRKEAEQAYGAAYPYVRGLNEAVLDGERYRQVIFNDGQQAAHMWANKYEESVKAREKQLEEREKLIKVQEKEGHEHQIALRSLTKWDDRNSFANTVVNTGKNTIGCLVVWVLVILGILLAIYLAFPHPHSLL</sequence>